<dbReference type="Pfam" id="PF02720">
    <property type="entry name" value="DUF222"/>
    <property type="match status" value="1"/>
</dbReference>
<evidence type="ECO:0000313" key="2">
    <source>
        <dbReference type="EMBL" id="SDO33354.1"/>
    </source>
</evidence>
<keyword evidence="3" id="KW-1185">Reference proteome</keyword>
<feature type="domain" description="DUF222" evidence="1">
    <location>
        <begin position="44"/>
        <end position="177"/>
    </location>
</feature>
<dbReference type="InterPro" id="IPR003870">
    <property type="entry name" value="DUF222"/>
</dbReference>
<sequence length="181" mass="19576">MTSTGHRADRGHPILAALSAIDSEIDTVERAPAWSMSDEDTRQALARVTRLIARLSGLELKVAAHADRNQVGDASGATSTSVWWANHTRMTQREAARKIKLANALETHDPVAHALAAGDVLVDQAHVVTDAVDALPDTVQPDVRTRARDYLLEAAAHYDARALRIQGRRILDVVAPEIGEA</sequence>
<dbReference type="Proteomes" id="UP000199004">
    <property type="component" value="Unassembled WGS sequence"/>
</dbReference>
<proteinExistence type="predicted"/>
<evidence type="ECO:0000313" key="3">
    <source>
        <dbReference type="Proteomes" id="UP000199004"/>
    </source>
</evidence>
<protein>
    <recommendedName>
        <fullName evidence="1">DUF222 domain-containing protein</fullName>
    </recommendedName>
</protein>
<feature type="non-terminal residue" evidence="2">
    <location>
        <position position="181"/>
    </location>
</feature>
<dbReference type="OrthoDB" id="3634417at2"/>
<organism evidence="2 3">
    <name type="scientific">Nocardioides szechwanensis</name>
    <dbReference type="NCBI Taxonomy" id="1005944"/>
    <lineage>
        <taxon>Bacteria</taxon>
        <taxon>Bacillati</taxon>
        <taxon>Actinomycetota</taxon>
        <taxon>Actinomycetes</taxon>
        <taxon>Propionibacteriales</taxon>
        <taxon>Nocardioidaceae</taxon>
        <taxon>Nocardioides</taxon>
    </lineage>
</organism>
<accession>A0A1H0IPE1</accession>
<reference evidence="3" key="1">
    <citation type="submission" date="2016-10" db="EMBL/GenBank/DDBJ databases">
        <authorList>
            <person name="Varghese N."/>
            <person name="Submissions S."/>
        </authorList>
    </citation>
    <scope>NUCLEOTIDE SEQUENCE [LARGE SCALE GENOMIC DNA]</scope>
    <source>
        <strain evidence="3">CGMCC 1.11147</strain>
    </source>
</reference>
<gene>
    <name evidence="2" type="ORF">SAMN05192576_3866</name>
</gene>
<dbReference type="AlphaFoldDB" id="A0A1H0IPE1"/>
<name>A0A1H0IPE1_9ACTN</name>
<dbReference type="RefSeq" id="WP_143016249.1">
    <property type="nucleotide sequence ID" value="NZ_FNIC01000007.1"/>
</dbReference>
<evidence type="ECO:0000259" key="1">
    <source>
        <dbReference type="Pfam" id="PF02720"/>
    </source>
</evidence>
<dbReference type="EMBL" id="FNIC01000007">
    <property type="protein sequence ID" value="SDO33354.1"/>
    <property type="molecule type" value="Genomic_DNA"/>
</dbReference>